<keyword evidence="1" id="KW-0560">Oxidoreductase</keyword>
<proteinExistence type="predicted"/>
<dbReference type="InterPro" id="IPR002869">
    <property type="entry name" value="Pyrv_flavodox_OxRed_cen"/>
</dbReference>
<dbReference type="PANTHER" id="PTHR43854:SF1">
    <property type="entry name" value="INDOLEPYRUVATE OXIDOREDUCTASE SUBUNIT IORB"/>
    <property type="match status" value="1"/>
</dbReference>
<keyword evidence="4" id="KW-1185">Reference proteome</keyword>
<dbReference type="Gene3D" id="3.40.920.10">
    <property type="entry name" value="Pyruvate-ferredoxin oxidoreductase, PFOR, domain III"/>
    <property type="match status" value="1"/>
</dbReference>
<dbReference type="PANTHER" id="PTHR43854">
    <property type="entry name" value="INDOLEPYRUVATE OXIDOREDUCTASE SUBUNIT IORB"/>
    <property type="match status" value="1"/>
</dbReference>
<dbReference type="SUPFAM" id="SSF53323">
    <property type="entry name" value="Pyruvate-ferredoxin oxidoreductase, PFOR, domain III"/>
    <property type="match status" value="1"/>
</dbReference>
<evidence type="ECO:0000259" key="2">
    <source>
        <dbReference type="Pfam" id="PF01558"/>
    </source>
</evidence>
<dbReference type="Pfam" id="PF01558">
    <property type="entry name" value="POR"/>
    <property type="match status" value="1"/>
</dbReference>
<comment type="caution">
    <text evidence="3">The sequence shown here is derived from an EMBL/GenBank/DDBJ whole genome shotgun (WGS) entry which is preliminary data.</text>
</comment>
<evidence type="ECO:0000313" key="4">
    <source>
        <dbReference type="Proteomes" id="UP001200430"/>
    </source>
</evidence>
<evidence type="ECO:0000256" key="1">
    <source>
        <dbReference type="ARBA" id="ARBA00023002"/>
    </source>
</evidence>
<protein>
    <submittedName>
        <fullName evidence="3">2-oxoacid:acceptor oxidoreductase family protein</fullName>
    </submittedName>
</protein>
<sequence length="182" mass="19671">MQIVIVGVGGQGILFSSKVLGEIALRRGDKVIGSEVHGMSQRGGSVISHFKSGEHFGPLVQNGDADVVLAFDTDEAIRNVSFLRSGGTLIVNCDDPARFEAGTMGEYLRDKDIKVLPVDGYGILREEMGGRFLFLNVMILGALVASDSFGISMEDMESAVADMSPERFRDDNIKALNLGFKR</sequence>
<dbReference type="RefSeq" id="WP_236098597.1">
    <property type="nucleotide sequence ID" value="NZ_JAKGUD010000002.1"/>
</dbReference>
<dbReference type="InterPro" id="IPR019752">
    <property type="entry name" value="Pyrv/ketoisovalerate_OxRed_cat"/>
</dbReference>
<gene>
    <name evidence="3" type="ORF">L2W38_03290</name>
</gene>
<dbReference type="EMBL" id="JAKGUD010000002">
    <property type="protein sequence ID" value="MCF4141842.1"/>
    <property type="molecule type" value="Genomic_DNA"/>
</dbReference>
<dbReference type="Proteomes" id="UP001200430">
    <property type="component" value="Unassembled WGS sequence"/>
</dbReference>
<organism evidence="3 4">
    <name type="scientific">Dethiosulfovibrio marinus</name>
    <dbReference type="NCBI Taxonomy" id="133532"/>
    <lineage>
        <taxon>Bacteria</taxon>
        <taxon>Thermotogati</taxon>
        <taxon>Synergistota</taxon>
        <taxon>Synergistia</taxon>
        <taxon>Synergistales</taxon>
        <taxon>Dethiosulfovibrionaceae</taxon>
        <taxon>Dethiosulfovibrio</taxon>
    </lineage>
</organism>
<feature type="domain" description="Pyruvate/ketoisovalerate oxidoreductase catalytic" evidence="2">
    <location>
        <begin position="9"/>
        <end position="180"/>
    </location>
</feature>
<name>A0ABS9ENT8_9BACT</name>
<evidence type="ECO:0000313" key="3">
    <source>
        <dbReference type="EMBL" id="MCF4141842.1"/>
    </source>
</evidence>
<reference evidence="3 4" key="1">
    <citation type="submission" date="2022-01" db="EMBL/GenBank/DDBJ databases">
        <title>Dethiosulfovibrio faecalis sp. nov., a novel proteolytic, non-sulfur-reducing bacterium isolated from a marine aquaculture solid waste bioreactor.</title>
        <authorList>
            <person name="Grabowski S."/>
            <person name="Apolinario E."/>
            <person name="Schneider N."/>
            <person name="Marshall C.W."/>
            <person name="Sowers K.R."/>
        </authorList>
    </citation>
    <scope>NUCLEOTIDE SEQUENCE [LARGE SCALE GENOMIC DNA]</scope>
    <source>
        <strain evidence="3 4">DSM 12537</strain>
    </source>
</reference>
<dbReference type="InterPro" id="IPR052198">
    <property type="entry name" value="IorB_Oxidoreductase"/>
</dbReference>
<accession>A0ABS9ENT8</accession>